<dbReference type="SUPFAM" id="SSF142019">
    <property type="entry name" value="Nqo1 FMN-binding domain-like"/>
    <property type="match status" value="1"/>
</dbReference>
<protein>
    <submittedName>
        <fullName evidence="7">NADH-quinone oxidoreductase subunit NuoF</fullName>
    </submittedName>
</protein>
<keyword evidence="5" id="KW-0411">Iron-sulfur</keyword>
<accession>A0A7X9FP78</accession>
<sequence>MNGLHEVKCCEQCWHSNEKPCPDFITCFSEGPLCHESEECRRMLQSRMSAARLEHVEKPRIFVGAGTCGLGAGAAKVLATIKEYLEEKKLDIDVVEVGCIGFCSLEPLVEIQMPGKTRLAFHSVTTENVIPIIEGVLSGSILKDLVLGQHSEQTLPEGVSEWADVAKLGDHPFFKMQTRWVLANCGIINPSSIDEYIARGGYKALSKVLKSKTPQEVCDMVELSGLRGRGGGGFPTGKKWKIALAQKSKQKYLICNADEGDPGAFMDRAVIEGDPHRLLEGIVIAAYAIGANKAYVYIRAEYPLAIDHLKQAIEQAKTYHLLGENILDSGIDVDIIIKKGAGAFVCGEETALINSIEGKRGMPRPRPPFPAINGLFGKPTIINNVETLANVAILALNGAEWFSSVGTQSSKGTKVFALSGKVARTGLVEVAMGTRIREIVFDIGGGIPDGKKYKAVQIGGPSGGCIPEQHLDIDVDYESLKTVGAMMGSGGLVVMDEDTCMVDVAKFFMDFIQRESCGKCIPCREGTRRMLEILERITQGRSKEEGHAALERFQGVMYLARLAESIRDTSLCGLGQTAPNPILSTLRFFRDEYEAHVFERRCPSGVCTELLHYSILEDMCRGCGLCKRKCPVGAIMGTAKSPHYIIDDKCIGCGSCMEVCRFDAVVRH</sequence>
<dbReference type="FunFam" id="1.20.1440.230:FF:000001">
    <property type="entry name" value="Mitochondrial NADH dehydrogenase flavoprotein 1"/>
    <property type="match status" value="1"/>
</dbReference>
<comment type="similarity">
    <text evidence="1">Belongs to the complex I 51 kDa subunit family.</text>
</comment>
<dbReference type="NCBIfam" id="NF040902">
    <property type="entry name" value="NuoF_pre_CCxxC"/>
    <property type="match status" value="1"/>
</dbReference>
<name>A0A7X9FP78_9DELT</name>
<keyword evidence="4" id="KW-0408">Iron</keyword>
<dbReference type="InterPro" id="IPR011538">
    <property type="entry name" value="Nuo51_FMN-bd"/>
</dbReference>
<evidence type="ECO:0000259" key="6">
    <source>
        <dbReference type="PROSITE" id="PS51379"/>
    </source>
</evidence>
<dbReference type="Pfam" id="PF10589">
    <property type="entry name" value="NADH_4Fe-4S"/>
    <property type="match status" value="1"/>
</dbReference>
<evidence type="ECO:0000256" key="4">
    <source>
        <dbReference type="ARBA" id="ARBA00023004"/>
    </source>
</evidence>
<dbReference type="SUPFAM" id="SSF142984">
    <property type="entry name" value="Nqo1 middle domain-like"/>
    <property type="match status" value="1"/>
</dbReference>
<dbReference type="GO" id="GO:0051539">
    <property type="term" value="F:4 iron, 4 sulfur cluster binding"/>
    <property type="evidence" value="ECO:0007669"/>
    <property type="project" value="UniProtKB-KW"/>
</dbReference>
<dbReference type="PROSITE" id="PS51379">
    <property type="entry name" value="4FE4S_FER_2"/>
    <property type="match status" value="2"/>
</dbReference>
<dbReference type="InterPro" id="IPR037225">
    <property type="entry name" value="Nuo51_FMN-bd_sf"/>
</dbReference>
<dbReference type="AlphaFoldDB" id="A0A7X9FP78"/>
<dbReference type="SUPFAM" id="SSF52833">
    <property type="entry name" value="Thioredoxin-like"/>
    <property type="match status" value="1"/>
</dbReference>
<evidence type="ECO:0000313" key="7">
    <source>
        <dbReference type="EMBL" id="NMC61696.1"/>
    </source>
</evidence>
<dbReference type="PANTHER" id="PTHR43578:SF3">
    <property type="entry name" value="NADH-QUINONE OXIDOREDUCTASE SUBUNIT F"/>
    <property type="match status" value="1"/>
</dbReference>
<dbReference type="PROSITE" id="PS00198">
    <property type="entry name" value="4FE4S_FER_1"/>
    <property type="match status" value="1"/>
</dbReference>
<gene>
    <name evidence="7" type="primary">nuoF</name>
    <name evidence="7" type="ORF">GYA55_00865</name>
</gene>
<dbReference type="SUPFAM" id="SSF54862">
    <property type="entry name" value="4Fe-4S ferredoxins"/>
    <property type="match status" value="1"/>
</dbReference>
<dbReference type="SMART" id="SM00928">
    <property type="entry name" value="NADH_4Fe-4S"/>
    <property type="match status" value="1"/>
</dbReference>
<dbReference type="Gene3D" id="3.40.50.11540">
    <property type="entry name" value="NADH-ubiquinone oxidoreductase 51kDa subunit"/>
    <property type="match status" value="1"/>
</dbReference>
<dbReference type="CDD" id="cd02980">
    <property type="entry name" value="TRX_Fd_family"/>
    <property type="match status" value="1"/>
</dbReference>
<dbReference type="Gene3D" id="3.10.20.600">
    <property type="match status" value="1"/>
</dbReference>
<dbReference type="Gene3D" id="3.40.30.10">
    <property type="entry name" value="Glutaredoxin"/>
    <property type="match status" value="1"/>
</dbReference>
<dbReference type="InterPro" id="IPR036249">
    <property type="entry name" value="Thioredoxin-like_sf"/>
</dbReference>
<evidence type="ECO:0000256" key="2">
    <source>
        <dbReference type="ARBA" id="ARBA00022485"/>
    </source>
</evidence>
<dbReference type="NCBIfam" id="NF010120">
    <property type="entry name" value="PRK13596.1"/>
    <property type="match status" value="1"/>
</dbReference>
<dbReference type="FunFam" id="3.40.50.11540:FF:000001">
    <property type="entry name" value="NADH dehydrogenase [ubiquinone] flavoprotein 1, mitochondrial"/>
    <property type="match status" value="1"/>
</dbReference>
<evidence type="ECO:0000256" key="3">
    <source>
        <dbReference type="ARBA" id="ARBA00022723"/>
    </source>
</evidence>
<evidence type="ECO:0000313" key="8">
    <source>
        <dbReference type="Proteomes" id="UP000524246"/>
    </source>
</evidence>
<reference evidence="7 8" key="1">
    <citation type="journal article" date="2020" name="Biotechnol. Biofuels">
        <title>New insights from the biogas microbiome by comprehensive genome-resolved metagenomics of nearly 1600 species originating from multiple anaerobic digesters.</title>
        <authorList>
            <person name="Campanaro S."/>
            <person name="Treu L."/>
            <person name="Rodriguez-R L.M."/>
            <person name="Kovalovszki A."/>
            <person name="Ziels R.M."/>
            <person name="Maus I."/>
            <person name="Zhu X."/>
            <person name="Kougias P.G."/>
            <person name="Basile A."/>
            <person name="Luo G."/>
            <person name="Schluter A."/>
            <person name="Konstantinidis K.T."/>
            <person name="Angelidaki I."/>
        </authorList>
    </citation>
    <scope>NUCLEOTIDE SEQUENCE [LARGE SCALE GENOMIC DNA]</scope>
    <source>
        <strain evidence="7">AS27yjCOA_65</strain>
    </source>
</reference>
<dbReference type="EMBL" id="JAAZON010000029">
    <property type="protein sequence ID" value="NMC61696.1"/>
    <property type="molecule type" value="Genomic_DNA"/>
</dbReference>
<proteinExistence type="inferred from homology"/>
<dbReference type="Gene3D" id="6.10.250.1450">
    <property type="match status" value="1"/>
</dbReference>
<dbReference type="PROSITE" id="PS00645">
    <property type="entry name" value="COMPLEX1_51K_2"/>
    <property type="match status" value="1"/>
</dbReference>
<evidence type="ECO:0000256" key="1">
    <source>
        <dbReference type="ARBA" id="ARBA00007523"/>
    </source>
</evidence>
<comment type="caution">
    <text evidence="7">The sequence shown here is derived from an EMBL/GenBank/DDBJ whole genome shotgun (WGS) entry which is preliminary data.</text>
</comment>
<dbReference type="PANTHER" id="PTHR43578">
    <property type="entry name" value="NADH-QUINONE OXIDOREDUCTASE SUBUNIT F"/>
    <property type="match status" value="1"/>
</dbReference>
<dbReference type="Proteomes" id="UP000524246">
    <property type="component" value="Unassembled WGS sequence"/>
</dbReference>
<dbReference type="InterPro" id="IPR017900">
    <property type="entry name" value="4Fe4S_Fe_S_CS"/>
</dbReference>
<dbReference type="Pfam" id="PF14697">
    <property type="entry name" value="Fer4_21"/>
    <property type="match status" value="1"/>
</dbReference>
<organism evidence="7 8">
    <name type="scientific">SAR324 cluster bacterium</name>
    <dbReference type="NCBI Taxonomy" id="2024889"/>
    <lineage>
        <taxon>Bacteria</taxon>
        <taxon>Deltaproteobacteria</taxon>
        <taxon>SAR324 cluster</taxon>
    </lineage>
</organism>
<dbReference type="GO" id="GO:0046872">
    <property type="term" value="F:metal ion binding"/>
    <property type="evidence" value="ECO:0007669"/>
    <property type="project" value="UniProtKB-KW"/>
</dbReference>
<dbReference type="Pfam" id="PF01512">
    <property type="entry name" value="Complex1_51K"/>
    <property type="match status" value="1"/>
</dbReference>
<dbReference type="InterPro" id="IPR019575">
    <property type="entry name" value="Nuop51_4Fe4S-bd"/>
</dbReference>
<feature type="domain" description="4Fe-4S ferredoxin-type" evidence="6">
    <location>
        <begin position="641"/>
        <end position="668"/>
    </location>
</feature>
<dbReference type="SUPFAM" id="SSF140490">
    <property type="entry name" value="Nqo1C-terminal domain-like"/>
    <property type="match status" value="1"/>
</dbReference>
<feature type="domain" description="4Fe-4S ferredoxin-type" evidence="6">
    <location>
        <begin position="611"/>
        <end position="640"/>
    </location>
</feature>
<keyword evidence="3" id="KW-0479">Metal-binding</keyword>
<dbReference type="InterPro" id="IPR001949">
    <property type="entry name" value="NADH-UbQ_OxRdtase_51kDa_CS"/>
</dbReference>
<dbReference type="Gene3D" id="3.30.70.20">
    <property type="match status" value="1"/>
</dbReference>
<dbReference type="InterPro" id="IPR017896">
    <property type="entry name" value="4Fe4S_Fe-S-bd"/>
</dbReference>
<dbReference type="Gene3D" id="1.20.1440.230">
    <property type="entry name" value="NADH-ubiquinone oxidoreductase 51kDa subunit, iron-sulphur binding domain"/>
    <property type="match status" value="1"/>
</dbReference>
<dbReference type="InterPro" id="IPR037207">
    <property type="entry name" value="Nuop51_4Fe4S-bd_sf"/>
</dbReference>
<dbReference type="GO" id="GO:0010181">
    <property type="term" value="F:FMN binding"/>
    <property type="evidence" value="ECO:0007669"/>
    <property type="project" value="InterPro"/>
</dbReference>
<dbReference type="GO" id="GO:0008137">
    <property type="term" value="F:NADH dehydrogenase (ubiquinone) activity"/>
    <property type="evidence" value="ECO:0007669"/>
    <property type="project" value="InterPro"/>
</dbReference>
<keyword evidence="2" id="KW-0004">4Fe-4S</keyword>
<evidence type="ECO:0000256" key="5">
    <source>
        <dbReference type="ARBA" id="ARBA00023014"/>
    </source>
</evidence>